<organism evidence="1 2">
    <name type="scientific">Pseudomonas amygdali pv. morsprunorum</name>
    <dbReference type="NCBI Taxonomy" id="129138"/>
    <lineage>
        <taxon>Bacteria</taxon>
        <taxon>Pseudomonadati</taxon>
        <taxon>Pseudomonadota</taxon>
        <taxon>Gammaproteobacteria</taxon>
        <taxon>Pseudomonadales</taxon>
        <taxon>Pseudomonadaceae</taxon>
        <taxon>Pseudomonas</taxon>
        <taxon>Pseudomonas amygdali</taxon>
    </lineage>
</organism>
<gene>
    <name evidence="1" type="ORF">ALQ94_102182</name>
</gene>
<sequence>MLSWATLGAIAAGINQAARRIVTAGVTMGNVIIFCRGRNICETPC</sequence>
<accession>A0A3M2WL16</accession>
<name>A0A3M2WL16_PSEA0</name>
<dbReference type="AlphaFoldDB" id="A0A3M2WL16"/>
<evidence type="ECO:0000313" key="2">
    <source>
        <dbReference type="Proteomes" id="UP000277952"/>
    </source>
</evidence>
<protein>
    <submittedName>
        <fullName evidence="1">Uncharacterized protein</fullName>
    </submittedName>
</protein>
<dbReference type="Proteomes" id="UP000277952">
    <property type="component" value="Unassembled WGS sequence"/>
</dbReference>
<dbReference type="EMBL" id="RBNS01000197">
    <property type="protein sequence ID" value="RML52202.1"/>
    <property type="molecule type" value="Genomic_DNA"/>
</dbReference>
<comment type="caution">
    <text evidence="1">The sequence shown here is derived from an EMBL/GenBank/DDBJ whole genome shotgun (WGS) entry which is preliminary data.</text>
</comment>
<evidence type="ECO:0000313" key="1">
    <source>
        <dbReference type="EMBL" id="RML52202.1"/>
    </source>
</evidence>
<reference evidence="1 2" key="1">
    <citation type="submission" date="2018-08" db="EMBL/GenBank/DDBJ databases">
        <title>Recombination of ecologically and evolutionarily significant loci maintains genetic cohesion in the Pseudomonas syringae species complex.</title>
        <authorList>
            <person name="Dillon M."/>
            <person name="Thakur S."/>
            <person name="Almeida R.N.D."/>
            <person name="Weir B.S."/>
            <person name="Guttman D.S."/>
        </authorList>
    </citation>
    <scope>NUCLEOTIDE SEQUENCE [LARGE SCALE GENOMIC DNA]</scope>
    <source>
        <strain evidence="1 2">19322</strain>
    </source>
</reference>
<proteinExistence type="predicted"/>